<dbReference type="Proteomes" id="UP000789405">
    <property type="component" value="Unassembled WGS sequence"/>
</dbReference>
<dbReference type="OrthoDB" id="2434956at2759"/>
<dbReference type="EMBL" id="CAJVPY010029107">
    <property type="protein sequence ID" value="CAG8793764.1"/>
    <property type="molecule type" value="Genomic_DNA"/>
</dbReference>
<sequence length="141" mass="15884">RCHNVLLKLNHQKAKKKSADKVTNKVIGIEMDIVTEVIDMASDMGLDIKGILLLAKWFKESVLTIDEFFSSIHNKVTMLIKNNTLLPIDYSVAFKVPRETGAETQLAVTQDFTKFKAECLKLAAKNVDMGIYIVIMQAKKK</sequence>
<keyword evidence="2" id="KW-1185">Reference proteome</keyword>
<evidence type="ECO:0000313" key="2">
    <source>
        <dbReference type="Proteomes" id="UP000789405"/>
    </source>
</evidence>
<name>A0A9N9P6A5_9GLOM</name>
<dbReference type="AlphaFoldDB" id="A0A9N9P6A5"/>
<feature type="non-terminal residue" evidence="1">
    <location>
        <position position="141"/>
    </location>
</feature>
<evidence type="ECO:0000313" key="1">
    <source>
        <dbReference type="EMBL" id="CAG8793764.1"/>
    </source>
</evidence>
<feature type="non-terminal residue" evidence="1">
    <location>
        <position position="1"/>
    </location>
</feature>
<comment type="caution">
    <text evidence="1">The sequence shown here is derived from an EMBL/GenBank/DDBJ whole genome shotgun (WGS) entry which is preliminary data.</text>
</comment>
<protein>
    <submittedName>
        <fullName evidence="1">23175_t:CDS:1</fullName>
    </submittedName>
</protein>
<reference evidence="1" key="1">
    <citation type="submission" date="2021-06" db="EMBL/GenBank/DDBJ databases">
        <authorList>
            <person name="Kallberg Y."/>
            <person name="Tangrot J."/>
            <person name="Rosling A."/>
        </authorList>
    </citation>
    <scope>NUCLEOTIDE SEQUENCE</scope>
    <source>
        <strain evidence="1">MA453B</strain>
    </source>
</reference>
<organism evidence="1 2">
    <name type="scientific">Dentiscutata erythropus</name>
    <dbReference type="NCBI Taxonomy" id="1348616"/>
    <lineage>
        <taxon>Eukaryota</taxon>
        <taxon>Fungi</taxon>
        <taxon>Fungi incertae sedis</taxon>
        <taxon>Mucoromycota</taxon>
        <taxon>Glomeromycotina</taxon>
        <taxon>Glomeromycetes</taxon>
        <taxon>Diversisporales</taxon>
        <taxon>Gigasporaceae</taxon>
        <taxon>Dentiscutata</taxon>
    </lineage>
</organism>
<gene>
    <name evidence="1" type="ORF">DERYTH_LOCUS21944</name>
</gene>
<proteinExistence type="predicted"/>
<accession>A0A9N9P6A5</accession>